<dbReference type="EMBL" id="JACHWR010000003">
    <property type="protein sequence ID" value="MBB3044505.1"/>
    <property type="molecule type" value="Genomic_DNA"/>
</dbReference>
<protein>
    <submittedName>
        <fullName evidence="2">Uncharacterized protein</fullName>
    </submittedName>
</protein>
<evidence type="ECO:0000256" key="1">
    <source>
        <dbReference type="SAM" id="Phobius"/>
    </source>
</evidence>
<evidence type="ECO:0000313" key="2">
    <source>
        <dbReference type="EMBL" id="MBB3044505.1"/>
    </source>
</evidence>
<dbReference type="RefSeq" id="WP_183594368.1">
    <property type="nucleotide sequence ID" value="NZ_JACHWR010000003.1"/>
</dbReference>
<feature type="transmembrane region" description="Helical" evidence="1">
    <location>
        <begin position="42"/>
        <end position="61"/>
    </location>
</feature>
<dbReference type="AlphaFoldDB" id="A0A7W4VZD0"/>
<evidence type="ECO:0000313" key="3">
    <source>
        <dbReference type="Proteomes" id="UP000589626"/>
    </source>
</evidence>
<feature type="transmembrane region" description="Helical" evidence="1">
    <location>
        <begin position="12"/>
        <end position="30"/>
    </location>
</feature>
<proteinExistence type="predicted"/>
<organism evidence="2 3">
    <name type="scientific">Nocardioides soli</name>
    <dbReference type="NCBI Taxonomy" id="1036020"/>
    <lineage>
        <taxon>Bacteria</taxon>
        <taxon>Bacillati</taxon>
        <taxon>Actinomycetota</taxon>
        <taxon>Actinomycetes</taxon>
        <taxon>Propionibacteriales</taxon>
        <taxon>Nocardioidaceae</taxon>
        <taxon>Nocardioides</taxon>
    </lineage>
</organism>
<keyword evidence="1" id="KW-0812">Transmembrane</keyword>
<keyword evidence="1" id="KW-1133">Transmembrane helix</keyword>
<accession>A0A7W4VZD0</accession>
<name>A0A7W4VZD0_9ACTN</name>
<keyword evidence="1" id="KW-0472">Membrane</keyword>
<comment type="caution">
    <text evidence="2">The sequence shown here is derived from an EMBL/GenBank/DDBJ whole genome shotgun (WGS) entry which is preliminary data.</text>
</comment>
<dbReference type="Proteomes" id="UP000589626">
    <property type="component" value="Unassembled WGS sequence"/>
</dbReference>
<gene>
    <name evidence="2" type="ORF">FHU40_004342</name>
</gene>
<keyword evidence="3" id="KW-1185">Reference proteome</keyword>
<sequence length="84" mass="8907">MWNRARGRLSKAGGIVLALGWLGVAVAIATGPLDLEPRHSNLWVVVLIFLAPFAVLVLVLVTELVHGIKNGPQAPSPHARSPVT</sequence>
<reference evidence="2 3" key="1">
    <citation type="submission" date="2020-08" db="EMBL/GenBank/DDBJ databases">
        <title>Sequencing the genomes of 1000 actinobacteria strains.</title>
        <authorList>
            <person name="Klenk H.-P."/>
        </authorList>
    </citation>
    <scope>NUCLEOTIDE SEQUENCE [LARGE SCALE GENOMIC DNA]</scope>
    <source>
        <strain evidence="2 3">DSM 105498</strain>
    </source>
</reference>